<organism evidence="2 3">
    <name type="scientific">Tropilaelaps mercedesae</name>
    <dbReference type="NCBI Taxonomy" id="418985"/>
    <lineage>
        <taxon>Eukaryota</taxon>
        <taxon>Metazoa</taxon>
        <taxon>Ecdysozoa</taxon>
        <taxon>Arthropoda</taxon>
        <taxon>Chelicerata</taxon>
        <taxon>Arachnida</taxon>
        <taxon>Acari</taxon>
        <taxon>Parasitiformes</taxon>
        <taxon>Mesostigmata</taxon>
        <taxon>Gamasina</taxon>
        <taxon>Dermanyssoidea</taxon>
        <taxon>Laelapidae</taxon>
        <taxon>Tropilaelaps</taxon>
    </lineage>
</organism>
<feature type="compositionally biased region" description="Basic and acidic residues" evidence="1">
    <location>
        <begin position="445"/>
        <end position="462"/>
    </location>
</feature>
<dbReference type="OrthoDB" id="10640568at2759"/>
<feature type="region of interest" description="Disordered" evidence="1">
    <location>
        <begin position="276"/>
        <end position="312"/>
    </location>
</feature>
<evidence type="ECO:0000313" key="2">
    <source>
        <dbReference type="EMBL" id="OQR79829.1"/>
    </source>
</evidence>
<feature type="region of interest" description="Disordered" evidence="1">
    <location>
        <begin position="175"/>
        <end position="211"/>
    </location>
</feature>
<dbReference type="EMBL" id="MNPL01000643">
    <property type="protein sequence ID" value="OQR79829.1"/>
    <property type="molecule type" value="Genomic_DNA"/>
</dbReference>
<feature type="compositionally biased region" description="Polar residues" evidence="1">
    <location>
        <begin position="356"/>
        <end position="373"/>
    </location>
</feature>
<dbReference type="InParanoid" id="A0A1V9Y269"/>
<dbReference type="Proteomes" id="UP000192247">
    <property type="component" value="Unassembled WGS sequence"/>
</dbReference>
<proteinExistence type="predicted"/>
<dbReference type="AlphaFoldDB" id="A0A1V9Y269"/>
<feature type="region of interest" description="Disordered" evidence="1">
    <location>
        <begin position="348"/>
        <end position="373"/>
    </location>
</feature>
<reference evidence="2 3" key="1">
    <citation type="journal article" date="2017" name="Gigascience">
        <title>Draft genome of the honey bee ectoparasitic mite, Tropilaelaps mercedesae, is shaped by the parasitic life history.</title>
        <authorList>
            <person name="Dong X."/>
            <person name="Armstrong S.D."/>
            <person name="Xia D."/>
            <person name="Makepeace B.L."/>
            <person name="Darby A.C."/>
            <person name="Kadowaki T."/>
        </authorList>
    </citation>
    <scope>NUCLEOTIDE SEQUENCE [LARGE SCALE GENOMIC DNA]</scope>
    <source>
        <strain evidence="2">Wuxi-XJTLU</strain>
    </source>
</reference>
<evidence type="ECO:0000256" key="1">
    <source>
        <dbReference type="SAM" id="MobiDB-lite"/>
    </source>
</evidence>
<dbReference type="STRING" id="418985.A0A1V9Y269"/>
<feature type="compositionally biased region" description="Low complexity" evidence="1">
    <location>
        <begin position="191"/>
        <end position="204"/>
    </location>
</feature>
<protein>
    <submittedName>
        <fullName evidence="2">Uncharacterized protein</fullName>
    </submittedName>
</protein>
<name>A0A1V9Y269_9ACAR</name>
<accession>A0A1V9Y269</accession>
<gene>
    <name evidence="2" type="ORF">BIW11_05460</name>
</gene>
<sequence>MISNIRFMLLRRRATVSTMYRRDMVKDRNASDVQSRQGALAVRGDNIRNKIHSNLPETPGNKAIAAYSPNKVARPKAKETPDERKARLERYRSVKKMWNSEQKAARLKTPAFKVGIAKPTTLKENKSTIGGLSRRMLNFETPYAASKSTTVTPMKSAGKTPSVTRPALIKKTPLQGRVQQHPVTRAASQTASSKAGLGKSASNSTTGQAETLAPRITTTPRTLARPPTTPTGNRTCVVLSRTTPQPASSKTPCEAPKDQRANVLRTTPLIAGSNLNQKTVRTPASASAKRPTTSSQISAPQPATSTMKSQPQKPNVFHIASDRQLIVAAALKKTRTVAIKRLSTAAGLRTGRERSASSTLTKNPKSIRARSTATGVVLRSRAILKRPSTVPSMTLSAAPTIKNSAVATCSPKPATDNGSNEANAVVTTLARSQLTARKKRPPTAKTEKPVQSKHDKKAAEEEMARKWAELLAHIKAQKESS</sequence>
<comment type="caution">
    <text evidence="2">The sequence shown here is derived from an EMBL/GenBank/DDBJ whole genome shotgun (WGS) entry which is preliminary data.</text>
</comment>
<feature type="region of interest" description="Disordered" evidence="1">
    <location>
        <begin position="431"/>
        <end position="462"/>
    </location>
</feature>
<evidence type="ECO:0000313" key="3">
    <source>
        <dbReference type="Proteomes" id="UP000192247"/>
    </source>
</evidence>
<keyword evidence="3" id="KW-1185">Reference proteome</keyword>
<feature type="compositionally biased region" description="Polar residues" evidence="1">
    <location>
        <begin position="177"/>
        <end position="190"/>
    </location>
</feature>